<protein>
    <recommendedName>
        <fullName evidence="4">Translation initiation factor 2 subunit alpha</fullName>
    </recommendedName>
    <alternativeName>
        <fullName evidence="8">aIF2-alpha</fullName>
    </alternativeName>
    <alternativeName>
        <fullName evidence="9">eIF-2-alpha</fullName>
    </alternativeName>
</protein>
<dbReference type="InterPro" id="IPR012340">
    <property type="entry name" value="NA-bd_OB-fold"/>
</dbReference>
<dbReference type="Pfam" id="PF07541">
    <property type="entry name" value="EIF_2_alpha"/>
    <property type="match status" value="1"/>
</dbReference>
<dbReference type="OrthoDB" id="84794at2157"/>
<keyword evidence="12" id="KW-1185">Reference proteome</keyword>
<dbReference type="InterPro" id="IPR044126">
    <property type="entry name" value="S1_IF2_alpha"/>
</dbReference>
<comment type="function">
    <text evidence="1">eIF-2 functions in the early steps of protein synthesis by forming a ternary complex with GTP and initiator tRNA.</text>
</comment>
<evidence type="ECO:0000313" key="12">
    <source>
        <dbReference type="Proteomes" id="UP000000663"/>
    </source>
</evidence>
<dbReference type="InterPro" id="IPR024055">
    <property type="entry name" value="TIF2_asu_C"/>
</dbReference>
<evidence type="ECO:0000256" key="7">
    <source>
        <dbReference type="ARBA" id="ARBA00022917"/>
    </source>
</evidence>
<dbReference type="PANTHER" id="PTHR10602">
    <property type="entry name" value="EUKARYOTIC TRANSLATION INITIATION FACTOR 2 SUBUNIT 1"/>
    <property type="match status" value="1"/>
</dbReference>
<comment type="subunit">
    <text evidence="3">Heterotrimer composed of an alpha, a beta and a gamma chain.</text>
</comment>
<evidence type="ECO:0000313" key="11">
    <source>
        <dbReference type="EMBL" id="CAJ35269.1"/>
    </source>
</evidence>
<dbReference type="GO" id="GO:0003723">
    <property type="term" value="F:RNA binding"/>
    <property type="evidence" value="ECO:0007669"/>
    <property type="project" value="UniProtKB-KW"/>
</dbReference>
<evidence type="ECO:0000256" key="6">
    <source>
        <dbReference type="ARBA" id="ARBA00022884"/>
    </source>
</evidence>
<dbReference type="NCBIfam" id="NF003062">
    <property type="entry name" value="PRK03987.1-1"/>
    <property type="match status" value="1"/>
</dbReference>
<keyword evidence="6" id="KW-0694">RNA-binding</keyword>
<dbReference type="FunFam" id="2.40.50.140:FF:000015">
    <property type="entry name" value="Eukaryotic translation initiation factor 2 subunit alpha"/>
    <property type="match status" value="1"/>
</dbReference>
<dbReference type="SUPFAM" id="SSF116742">
    <property type="entry name" value="eIF2alpha middle domain-like"/>
    <property type="match status" value="1"/>
</dbReference>
<dbReference type="GeneID" id="5144827"/>
<evidence type="ECO:0000259" key="10">
    <source>
        <dbReference type="PROSITE" id="PS50126"/>
    </source>
</evidence>
<dbReference type="SMART" id="SM00316">
    <property type="entry name" value="S1"/>
    <property type="match status" value="1"/>
</dbReference>
<dbReference type="STRING" id="351160.LRC294"/>
<evidence type="ECO:0000256" key="2">
    <source>
        <dbReference type="ARBA" id="ARBA00007223"/>
    </source>
</evidence>
<evidence type="ECO:0000256" key="8">
    <source>
        <dbReference type="ARBA" id="ARBA00030860"/>
    </source>
</evidence>
<keyword evidence="5 11" id="KW-0396">Initiation factor</keyword>
<sequence length="267" mass="29859">MVKGWPNPGELVVCTVTKVVDFGAFVALDEYDNKEGLIHISEVASGWVKYIRDHVREGQKIVCKVLDVNPKRGHIDLSFKDVNEHQRRETIQLWKNDQKALKWLQFVAEETKLQPKELEDLEDTIRDEFGNLYAVFEEVVHDGPQGLIKAGIPQNIADAINRIAHENVKVPSVDIAGYVDLLCPTSNGVEIIKKALKAAGSIDAGEGVTVDVTYVGAPRYRIHVIAPDYKKAEKVLNTAARAAIDYVKKHEGEGEFHRHMEEAKSIS</sequence>
<evidence type="ECO:0000256" key="5">
    <source>
        <dbReference type="ARBA" id="ARBA00022540"/>
    </source>
</evidence>
<dbReference type="PATRIC" id="fig|351160.9.peg.2983"/>
<keyword evidence="7" id="KW-0648">Protein biosynthesis</keyword>
<dbReference type="RefSeq" id="WP_012037221.1">
    <property type="nucleotide sequence ID" value="NC_009464.1"/>
</dbReference>
<dbReference type="Proteomes" id="UP000000663">
    <property type="component" value="Chromosome"/>
</dbReference>
<feature type="domain" description="S1 motif" evidence="10">
    <location>
        <begin position="9"/>
        <end position="80"/>
    </location>
</feature>
<evidence type="ECO:0000256" key="4">
    <source>
        <dbReference type="ARBA" id="ARBA00013678"/>
    </source>
</evidence>
<dbReference type="GO" id="GO:0043022">
    <property type="term" value="F:ribosome binding"/>
    <property type="evidence" value="ECO:0007669"/>
    <property type="project" value="TreeGrafter"/>
</dbReference>
<dbReference type="PANTHER" id="PTHR10602:SF0">
    <property type="entry name" value="EUKARYOTIC TRANSLATION INITIATION FACTOR 2 SUBUNIT 1"/>
    <property type="match status" value="1"/>
</dbReference>
<dbReference type="FunFam" id="3.30.70.1130:FF:000002">
    <property type="entry name" value="Translation initiation factor 2 subunit alpha"/>
    <property type="match status" value="1"/>
</dbReference>
<dbReference type="Gene3D" id="1.10.150.190">
    <property type="entry name" value="Translation initiation factor 2, subunit 1, domain 2"/>
    <property type="match status" value="1"/>
</dbReference>
<dbReference type="Gene3D" id="2.40.50.140">
    <property type="entry name" value="Nucleic acid-binding proteins"/>
    <property type="match status" value="1"/>
</dbReference>
<dbReference type="InterPro" id="IPR011488">
    <property type="entry name" value="TIF_2_asu"/>
</dbReference>
<evidence type="ECO:0000256" key="3">
    <source>
        <dbReference type="ARBA" id="ARBA00011243"/>
    </source>
</evidence>
<dbReference type="Gene3D" id="3.30.70.1130">
    <property type="entry name" value="EIF_2_alpha"/>
    <property type="match status" value="1"/>
</dbReference>
<dbReference type="eggNOG" id="arCOG04107">
    <property type="taxonomic scope" value="Archaea"/>
</dbReference>
<gene>
    <name evidence="11" type="primary">eif2a</name>
    <name evidence="11" type="ORF">LRC294</name>
</gene>
<dbReference type="CDD" id="cd04452">
    <property type="entry name" value="S1_IF2_alpha"/>
    <property type="match status" value="1"/>
</dbReference>
<dbReference type="SUPFAM" id="SSF50249">
    <property type="entry name" value="Nucleic acid-binding proteins"/>
    <property type="match status" value="1"/>
</dbReference>
<accession>Q0W8M4</accession>
<evidence type="ECO:0000256" key="1">
    <source>
        <dbReference type="ARBA" id="ARBA00003323"/>
    </source>
</evidence>
<dbReference type="PROSITE" id="PS50126">
    <property type="entry name" value="S1"/>
    <property type="match status" value="1"/>
</dbReference>
<dbReference type="AlphaFoldDB" id="Q0W8M4"/>
<organism evidence="11 12">
    <name type="scientific">Methanocella arvoryzae (strain DSM 22066 / NBRC 105507 / MRE50)</name>
    <dbReference type="NCBI Taxonomy" id="351160"/>
    <lineage>
        <taxon>Archaea</taxon>
        <taxon>Methanobacteriati</taxon>
        <taxon>Methanobacteriota</taxon>
        <taxon>Stenosarchaea group</taxon>
        <taxon>Methanomicrobia</taxon>
        <taxon>Methanocellales</taxon>
        <taxon>Methanocellaceae</taxon>
        <taxon>Methanocella</taxon>
    </lineage>
</organism>
<name>Q0W8M4_METAR</name>
<dbReference type="SUPFAM" id="SSF110993">
    <property type="entry name" value="eIF-2-alpha, C-terminal domain"/>
    <property type="match status" value="1"/>
</dbReference>
<dbReference type="KEGG" id="rci:LRC294"/>
<dbReference type="Pfam" id="PF00575">
    <property type="entry name" value="S1"/>
    <property type="match status" value="1"/>
</dbReference>
<evidence type="ECO:0000256" key="9">
    <source>
        <dbReference type="ARBA" id="ARBA00033333"/>
    </source>
</evidence>
<dbReference type="EMBL" id="AM114193">
    <property type="protein sequence ID" value="CAJ35269.1"/>
    <property type="molecule type" value="Genomic_DNA"/>
</dbReference>
<reference evidence="11 12" key="1">
    <citation type="journal article" date="2006" name="Science">
        <title>Genome of rice cluster I archaea -- the key methane producers in the rice rhizosphere.</title>
        <authorList>
            <person name="Erkel C."/>
            <person name="Kube M."/>
            <person name="Reinhardt R."/>
            <person name="Liesack W."/>
        </authorList>
    </citation>
    <scope>NUCLEOTIDE SEQUENCE [LARGE SCALE GENOMIC DNA]</scope>
    <source>
        <strain evidence="12">DSM 22066 / NBRC 105507 / MRE50</strain>
    </source>
</reference>
<proteinExistence type="inferred from homology"/>
<dbReference type="InterPro" id="IPR024054">
    <property type="entry name" value="TIF2_asu_middle_sf"/>
</dbReference>
<comment type="similarity">
    <text evidence="2">Belongs to the eIF-2-alpha family.</text>
</comment>
<dbReference type="InterPro" id="IPR003029">
    <property type="entry name" value="S1_domain"/>
</dbReference>
<dbReference type="GO" id="GO:0003743">
    <property type="term" value="F:translation initiation factor activity"/>
    <property type="evidence" value="ECO:0007669"/>
    <property type="project" value="UniProtKB-KW"/>
</dbReference>
<dbReference type="NCBIfam" id="NF003064">
    <property type="entry name" value="PRK03987.1-4"/>
    <property type="match status" value="1"/>
</dbReference>